<reference evidence="4" key="1">
    <citation type="submission" date="2010-07" db="EMBL/GenBank/DDBJ databases">
        <title>The genome sequence of Gaeumannomyces graminis var. tritici strain R3-111a-1.</title>
        <authorList>
            <consortium name="The Broad Institute Genome Sequencing Platform"/>
            <person name="Ma L.-J."/>
            <person name="Dead R."/>
            <person name="Young S."/>
            <person name="Zeng Q."/>
            <person name="Koehrsen M."/>
            <person name="Alvarado L."/>
            <person name="Berlin A."/>
            <person name="Chapman S.B."/>
            <person name="Chen Z."/>
            <person name="Freedman E."/>
            <person name="Gellesch M."/>
            <person name="Goldberg J."/>
            <person name="Griggs A."/>
            <person name="Gujja S."/>
            <person name="Heilman E.R."/>
            <person name="Heiman D."/>
            <person name="Hepburn T."/>
            <person name="Howarth C."/>
            <person name="Jen D."/>
            <person name="Larson L."/>
            <person name="Mehta T."/>
            <person name="Neiman D."/>
            <person name="Pearson M."/>
            <person name="Roberts A."/>
            <person name="Saif S."/>
            <person name="Shea T."/>
            <person name="Shenoy N."/>
            <person name="Sisk P."/>
            <person name="Stolte C."/>
            <person name="Sykes S."/>
            <person name="Walk T."/>
            <person name="White J."/>
            <person name="Yandava C."/>
            <person name="Haas B."/>
            <person name="Nusbaum C."/>
            <person name="Birren B."/>
        </authorList>
    </citation>
    <scope>NUCLEOTIDE SEQUENCE [LARGE SCALE GENOMIC DNA]</scope>
    <source>
        <strain evidence="4">R3-111a-1</strain>
    </source>
</reference>
<dbReference type="EnsemblFungi" id="EJT68204">
    <property type="protein sequence ID" value="EJT68204"/>
    <property type="gene ID" value="GGTG_14218"/>
</dbReference>
<name>J3PKZ2_GAET3</name>
<reference evidence="2" key="2">
    <citation type="submission" date="2010-07" db="EMBL/GenBank/DDBJ databases">
        <authorList>
            <consortium name="The Broad Institute Genome Sequencing Platform"/>
            <consortium name="Broad Institute Genome Sequencing Center for Infectious Disease"/>
            <person name="Ma L.-J."/>
            <person name="Dead R."/>
            <person name="Young S."/>
            <person name="Zeng Q."/>
            <person name="Koehrsen M."/>
            <person name="Alvarado L."/>
            <person name="Berlin A."/>
            <person name="Chapman S.B."/>
            <person name="Chen Z."/>
            <person name="Freedman E."/>
            <person name="Gellesch M."/>
            <person name="Goldberg J."/>
            <person name="Griggs A."/>
            <person name="Gujja S."/>
            <person name="Heilman E.R."/>
            <person name="Heiman D."/>
            <person name="Hepburn T."/>
            <person name="Howarth C."/>
            <person name="Jen D."/>
            <person name="Larson L."/>
            <person name="Mehta T."/>
            <person name="Neiman D."/>
            <person name="Pearson M."/>
            <person name="Roberts A."/>
            <person name="Saif S."/>
            <person name="Shea T."/>
            <person name="Shenoy N."/>
            <person name="Sisk P."/>
            <person name="Stolte C."/>
            <person name="Sykes S."/>
            <person name="Walk T."/>
            <person name="White J."/>
            <person name="Yandava C."/>
            <person name="Haas B."/>
            <person name="Nusbaum C."/>
            <person name="Birren B."/>
        </authorList>
    </citation>
    <scope>NUCLEOTIDE SEQUENCE</scope>
    <source>
        <strain evidence="2">R3-111a-1</strain>
    </source>
</reference>
<dbReference type="RefSeq" id="XP_009230409.1">
    <property type="nucleotide sequence ID" value="XM_009232145.1"/>
</dbReference>
<accession>J3PKZ2</accession>
<evidence type="ECO:0000313" key="3">
    <source>
        <dbReference type="EnsemblFungi" id="EJT68204"/>
    </source>
</evidence>
<sequence>MEKVSVASQSAFCCTVPCSFRLTKAKDEHRQSDEEPREDRQPQEPWAESRPQNPDGQRKASEDGTDCDDAGHEGSSRRQHRARPLSPAD</sequence>
<keyword evidence="4" id="KW-1185">Reference proteome</keyword>
<feature type="region of interest" description="Disordered" evidence="1">
    <location>
        <begin position="26"/>
        <end position="89"/>
    </location>
</feature>
<evidence type="ECO:0000256" key="1">
    <source>
        <dbReference type="SAM" id="MobiDB-lite"/>
    </source>
</evidence>
<dbReference type="VEuPathDB" id="FungiDB:GGTG_14218"/>
<dbReference type="Proteomes" id="UP000006039">
    <property type="component" value="Unassembled WGS sequence"/>
</dbReference>
<reference evidence="3" key="5">
    <citation type="submission" date="2018-04" db="UniProtKB">
        <authorList>
            <consortium name="EnsemblFungi"/>
        </authorList>
    </citation>
    <scope>IDENTIFICATION</scope>
    <source>
        <strain evidence="3">R3-111a-1</strain>
    </source>
</reference>
<evidence type="ECO:0000313" key="2">
    <source>
        <dbReference type="EMBL" id="EJT68204.1"/>
    </source>
</evidence>
<dbReference type="EMBL" id="GL385576">
    <property type="protein sequence ID" value="EJT68204.1"/>
    <property type="molecule type" value="Genomic_DNA"/>
</dbReference>
<gene>
    <name evidence="3" type="primary">20354676</name>
    <name evidence="2" type="ORF">GGTG_14218</name>
</gene>
<dbReference type="AlphaFoldDB" id="J3PKZ2"/>
<proteinExistence type="predicted"/>
<organism evidence="2">
    <name type="scientific">Gaeumannomyces tritici (strain R3-111a-1)</name>
    <name type="common">Wheat and barley take-all root rot fungus</name>
    <name type="synonym">Gaeumannomyces graminis var. tritici</name>
    <dbReference type="NCBI Taxonomy" id="644352"/>
    <lineage>
        <taxon>Eukaryota</taxon>
        <taxon>Fungi</taxon>
        <taxon>Dikarya</taxon>
        <taxon>Ascomycota</taxon>
        <taxon>Pezizomycotina</taxon>
        <taxon>Sordariomycetes</taxon>
        <taxon>Sordariomycetidae</taxon>
        <taxon>Magnaporthales</taxon>
        <taxon>Magnaporthaceae</taxon>
        <taxon>Gaeumannomyces</taxon>
    </lineage>
</organism>
<protein>
    <submittedName>
        <fullName evidence="2 3">Uncharacterized protein</fullName>
    </submittedName>
</protein>
<evidence type="ECO:0000313" key="4">
    <source>
        <dbReference type="Proteomes" id="UP000006039"/>
    </source>
</evidence>
<dbReference type="GeneID" id="20354676"/>
<feature type="compositionally biased region" description="Basic and acidic residues" evidence="1">
    <location>
        <begin position="26"/>
        <end position="42"/>
    </location>
</feature>
<reference evidence="3" key="4">
    <citation type="journal article" date="2015" name="G3 (Bethesda)">
        <title>Genome sequences of three phytopathogenic species of the Magnaporthaceae family of fungi.</title>
        <authorList>
            <person name="Okagaki L.H."/>
            <person name="Nunes C.C."/>
            <person name="Sailsbery J."/>
            <person name="Clay B."/>
            <person name="Brown D."/>
            <person name="John T."/>
            <person name="Oh Y."/>
            <person name="Young N."/>
            <person name="Fitzgerald M."/>
            <person name="Haas B.J."/>
            <person name="Zeng Q."/>
            <person name="Young S."/>
            <person name="Adiconis X."/>
            <person name="Fan L."/>
            <person name="Levin J.Z."/>
            <person name="Mitchell T.K."/>
            <person name="Okubara P.A."/>
            <person name="Farman M.L."/>
            <person name="Kohn L.M."/>
            <person name="Birren B."/>
            <person name="Ma L.-J."/>
            <person name="Dean R.A."/>
        </authorList>
    </citation>
    <scope>NUCLEOTIDE SEQUENCE</scope>
    <source>
        <strain evidence="3">R3-111a-1</strain>
    </source>
</reference>
<reference evidence="2" key="3">
    <citation type="submission" date="2010-09" db="EMBL/GenBank/DDBJ databases">
        <title>Annotation of Gaeumannomyces graminis var. tritici R3-111a-1.</title>
        <authorList>
            <consortium name="The Broad Institute Genome Sequencing Platform"/>
            <person name="Ma L.-J."/>
            <person name="Dead R."/>
            <person name="Young S.K."/>
            <person name="Zeng Q."/>
            <person name="Gargeya S."/>
            <person name="Fitzgerald M."/>
            <person name="Haas B."/>
            <person name="Abouelleil A."/>
            <person name="Alvarado L."/>
            <person name="Arachchi H.M."/>
            <person name="Berlin A."/>
            <person name="Brown A."/>
            <person name="Chapman S.B."/>
            <person name="Chen Z."/>
            <person name="Dunbar C."/>
            <person name="Freedman E."/>
            <person name="Gearin G."/>
            <person name="Gellesch M."/>
            <person name="Goldberg J."/>
            <person name="Griggs A."/>
            <person name="Gujja S."/>
            <person name="Heiman D."/>
            <person name="Howarth C."/>
            <person name="Larson L."/>
            <person name="Lui A."/>
            <person name="MacDonald P.J.P."/>
            <person name="Mehta T."/>
            <person name="Montmayeur A."/>
            <person name="Murphy C."/>
            <person name="Neiman D."/>
            <person name="Pearson M."/>
            <person name="Priest M."/>
            <person name="Roberts A."/>
            <person name="Saif S."/>
            <person name="Shea T."/>
            <person name="Shenoy N."/>
            <person name="Sisk P."/>
            <person name="Stolte C."/>
            <person name="Sykes S."/>
            <person name="Yandava C."/>
            <person name="Wortman J."/>
            <person name="Nusbaum C."/>
            <person name="Birren B."/>
        </authorList>
    </citation>
    <scope>NUCLEOTIDE SEQUENCE</scope>
    <source>
        <strain evidence="2">R3-111a-1</strain>
    </source>
</reference>
<dbReference type="HOGENOM" id="CLU_2454851_0_0_1"/>